<gene>
    <name evidence="1" type="ORF">CGW93_01255</name>
</gene>
<sequence>MTRKLLLIVLLGALGYAVYVWFMKPPSSRKLAFKPTPKKPPTELKLHEEPTPSVKYVEYSWDEDPFAKLSTVSPTLSQGAQLQLRGILWDNKGGLAMINDNLVKVGDTIGGWHVIRITPSYVILKQGEMEIKLTPTE</sequence>
<evidence type="ECO:0000313" key="1">
    <source>
        <dbReference type="EMBL" id="OYV03424.1"/>
    </source>
</evidence>
<name>A0A257LUX5_UNCW3</name>
<organism evidence="1 2">
    <name type="scientific">candidate division WOR-3 bacterium 4484_18</name>
    <dbReference type="NCBI Taxonomy" id="2020626"/>
    <lineage>
        <taxon>Bacteria</taxon>
        <taxon>Bacteria division WOR-3</taxon>
    </lineage>
</organism>
<accession>A0A257LUX5</accession>
<dbReference type="EMBL" id="NMUJ01000007">
    <property type="protein sequence ID" value="OYV03424.1"/>
    <property type="molecule type" value="Genomic_DNA"/>
</dbReference>
<proteinExistence type="predicted"/>
<dbReference type="Proteomes" id="UP000216312">
    <property type="component" value="Unassembled WGS sequence"/>
</dbReference>
<reference evidence="2" key="1">
    <citation type="submission" date="2017-07" db="EMBL/GenBank/DDBJ databases">
        <title>Novel pathways for hydrocarbon cycling and metabolic interdependencies in hydrothermal sediment communities.</title>
        <authorList>
            <person name="Dombrowski N."/>
            <person name="Seitz K."/>
            <person name="Teske A."/>
            <person name="Baker B."/>
        </authorList>
    </citation>
    <scope>NUCLEOTIDE SEQUENCE [LARGE SCALE GENOMIC DNA]</scope>
</reference>
<comment type="caution">
    <text evidence="1">The sequence shown here is derived from an EMBL/GenBank/DDBJ whole genome shotgun (WGS) entry which is preliminary data.</text>
</comment>
<evidence type="ECO:0000313" key="2">
    <source>
        <dbReference type="Proteomes" id="UP000216312"/>
    </source>
</evidence>
<protein>
    <submittedName>
        <fullName evidence="1">Uncharacterized protein</fullName>
    </submittedName>
</protein>
<dbReference type="AlphaFoldDB" id="A0A257LUX5"/>